<dbReference type="SUPFAM" id="SSF53067">
    <property type="entry name" value="Actin-like ATPase domain"/>
    <property type="match status" value="1"/>
</dbReference>
<dbReference type="EC" id="2.7.1.63" evidence="3"/>
<proteinExistence type="inferred from homology"/>
<accession>A0A7W7L2M0</accession>
<keyword evidence="3" id="KW-0808">Transferase</keyword>
<evidence type="ECO:0000256" key="1">
    <source>
        <dbReference type="ARBA" id="ARBA00006479"/>
    </source>
</evidence>
<organism evidence="3 4">
    <name type="scientific">Micrococcus flavus</name>
    <dbReference type="NCBI Taxonomy" id="384602"/>
    <lineage>
        <taxon>Bacteria</taxon>
        <taxon>Bacillati</taxon>
        <taxon>Actinomycetota</taxon>
        <taxon>Actinomycetes</taxon>
        <taxon>Micrococcales</taxon>
        <taxon>Micrococcaceae</taxon>
        <taxon>Micrococcus</taxon>
    </lineage>
</organism>
<dbReference type="InterPro" id="IPR043129">
    <property type="entry name" value="ATPase_NBD"/>
</dbReference>
<dbReference type="CDD" id="cd24058">
    <property type="entry name" value="ASKHA_NBD_ROK_PPGK"/>
    <property type="match status" value="1"/>
</dbReference>
<comment type="caution">
    <text evidence="3">The sequence shown here is derived from an EMBL/GenBank/DDBJ whole genome shotgun (WGS) entry which is preliminary data.</text>
</comment>
<gene>
    <name evidence="3" type="ORF">BJ976_000843</name>
</gene>
<dbReference type="GO" id="GO:0047330">
    <property type="term" value="F:polyphosphate-glucose phosphotransferase activity"/>
    <property type="evidence" value="ECO:0007669"/>
    <property type="project" value="UniProtKB-EC"/>
</dbReference>
<keyword evidence="3" id="KW-0418">Kinase</keyword>
<feature type="region of interest" description="Disordered" evidence="2">
    <location>
        <begin position="1"/>
        <end position="22"/>
    </location>
</feature>
<dbReference type="InterPro" id="IPR000600">
    <property type="entry name" value="ROK"/>
</dbReference>
<dbReference type="EMBL" id="JACHMC010000001">
    <property type="protein sequence ID" value="MBB4882492.1"/>
    <property type="molecule type" value="Genomic_DNA"/>
</dbReference>
<dbReference type="Proteomes" id="UP000560081">
    <property type="component" value="Unassembled WGS sequence"/>
</dbReference>
<keyword evidence="4" id="KW-1185">Reference proteome</keyword>
<dbReference type="NCBIfam" id="NF045942">
    <property type="entry name" value="PolPhglucPhase"/>
    <property type="match status" value="1"/>
</dbReference>
<dbReference type="Gene3D" id="3.30.420.40">
    <property type="match status" value="2"/>
</dbReference>
<dbReference type="PANTHER" id="PTHR18964:SF146">
    <property type="entry name" value="POLYPHOSPHATE GLUCOKINASE"/>
    <property type="match status" value="1"/>
</dbReference>
<comment type="similarity">
    <text evidence="1">Belongs to the ROK (NagC/XylR) family.</text>
</comment>
<evidence type="ECO:0000256" key="2">
    <source>
        <dbReference type="SAM" id="MobiDB-lite"/>
    </source>
</evidence>
<name>A0A7W7L2M0_9MICC</name>
<reference evidence="3 4" key="1">
    <citation type="submission" date="2020-08" db="EMBL/GenBank/DDBJ databases">
        <title>Sequencing the genomes of 1000 actinobacteria strains.</title>
        <authorList>
            <person name="Klenk H.-P."/>
        </authorList>
    </citation>
    <scope>NUCLEOTIDE SEQUENCE [LARGE SCALE GENOMIC DNA]</scope>
    <source>
        <strain evidence="3 4">DSM 19079</strain>
    </source>
</reference>
<dbReference type="Pfam" id="PF00480">
    <property type="entry name" value="ROK"/>
    <property type="match status" value="1"/>
</dbReference>
<dbReference type="PANTHER" id="PTHR18964">
    <property type="entry name" value="ROK (REPRESSOR, ORF, KINASE) FAMILY"/>
    <property type="match status" value="1"/>
</dbReference>
<evidence type="ECO:0000313" key="3">
    <source>
        <dbReference type="EMBL" id="MBB4882492.1"/>
    </source>
</evidence>
<sequence length="281" mass="29369">MSFPNTGAIAHLPPSPSTHPAVLGVDIGGTGMKGGIVRLGAGPKSGSLRGDRFRLPTPQPALPETMACTLAQIVSELDTRTKAPHPDSPVGVCFPSIVQHGVCRSANNIDPSWIGVDLRETFEDALQRPVAVVNDADAAGLAEARYGAGRGVDGLVLVITLGTGIGGAMIHDGVLIPNFEVGSLELDGVMAETRASAKAREREDLSWPEYATRLQRFFSHVERILSPDLFIVGGGISKRPDDYLPLLTLDTPIVPAQLKNNAGIVGAALAAHADPADRTAA</sequence>
<dbReference type="AlphaFoldDB" id="A0A7W7L2M0"/>
<evidence type="ECO:0000313" key="4">
    <source>
        <dbReference type="Proteomes" id="UP000560081"/>
    </source>
</evidence>
<protein>
    <submittedName>
        <fullName evidence="3">Polyphosphate glucokinase</fullName>
        <ecNumber evidence="3">2.7.1.63</ecNumber>
    </submittedName>
</protein>